<evidence type="ECO:0008006" key="3">
    <source>
        <dbReference type="Google" id="ProtNLM"/>
    </source>
</evidence>
<dbReference type="Gene3D" id="3.30.310.70">
    <property type="entry name" value="TT1751-like domain"/>
    <property type="match status" value="1"/>
</dbReference>
<protein>
    <recommendedName>
        <fullName evidence="3">DUF302 domain-containing protein</fullName>
    </recommendedName>
</protein>
<dbReference type="Proteomes" id="UP000567179">
    <property type="component" value="Unassembled WGS sequence"/>
</dbReference>
<proteinExistence type="predicted"/>
<gene>
    <name evidence="1" type="ORF">D9619_000326</name>
</gene>
<evidence type="ECO:0000313" key="2">
    <source>
        <dbReference type="Proteomes" id="UP000567179"/>
    </source>
</evidence>
<name>A0A8H5BD17_9AGAR</name>
<sequence>MPTKHEYTSTLRTVKYESTLLAPEVIARLDAAVKRAVAGEPMADLRKLRNQSELAKYVGDETGDGWIFFNDFPFHKLVKIADANENAGLEQDNDRNKPIIVTYTIGNPVLAQKIIPHNPWAAVCIPPRLLVVEHPDRSGTSVFYQVPSTVMGATALEGENSEELQKTLEALDRKIEALVMKITAE</sequence>
<comment type="caution">
    <text evidence="1">The sequence shown here is derived from an EMBL/GenBank/DDBJ whole genome shotgun (WGS) entry which is preliminary data.</text>
</comment>
<dbReference type="EMBL" id="JAACJJ010000028">
    <property type="protein sequence ID" value="KAF5321015.1"/>
    <property type="molecule type" value="Genomic_DNA"/>
</dbReference>
<evidence type="ECO:0000313" key="1">
    <source>
        <dbReference type="EMBL" id="KAF5321015.1"/>
    </source>
</evidence>
<dbReference type="AlphaFoldDB" id="A0A8H5BD17"/>
<organism evidence="1 2">
    <name type="scientific">Psilocybe cf. subviscida</name>
    <dbReference type="NCBI Taxonomy" id="2480587"/>
    <lineage>
        <taxon>Eukaryota</taxon>
        <taxon>Fungi</taxon>
        <taxon>Dikarya</taxon>
        <taxon>Basidiomycota</taxon>
        <taxon>Agaricomycotina</taxon>
        <taxon>Agaricomycetes</taxon>
        <taxon>Agaricomycetidae</taxon>
        <taxon>Agaricales</taxon>
        <taxon>Agaricineae</taxon>
        <taxon>Strophariaceae</taxon>
        <taxon>Psilocybe</taxon>
    </lineage>
</organism>
<reference evidence="1 2" key="1">
    <citation type="journal article" date="2020" name="ISME J.">
        <title>Uncovering the hidden diversity of litter-decomposition mechanisms in mushroom-forming fungi.</title>
        <authorList>
            <person name="Floudas D."/>
            <person name="Bentzer J."/>
            <person name="Ahren D."/>
            <person name="Johansson T."/>
            <person name="Persson P."/>
            <person name="Tunlid A."/>
        </authorList>
    </citation>
    <scope>NUCLEOTIDE SEQUENCE [LARGE SCALE GENOMIC DNA]</scope>
    <source>
        <strain evidence="1 2">CBS 101986</strain>
    </source>
</reference>
<dbReference type="OrthoDB" id="5190258at2759"/>
<dbReference type="InterPro" id="IPR035923">
    <property type="entry name" value="TT1751-like_sf"/>
</dbReference>
<keyword evidence="2" id="KW-1185">Reference proteome</keyword>
<accession>A0A8H5BD17</accession>
<dbReference type="SUPFAM" id="SSF103247">
    <property type="entry name" value="TT1751-like"/>
    <property type="match status" value="1"/>
</dbReference>